<dbReference type="AlphaFoldDB" id="A0AAD3DFL4"/>
<dbReference type="Pfam" id="PF13517">
    <property type="entry name" value="FG-GAP_3"/>
    <property type="match status" value="1"/>
</dbReference>
<evidence type="ECO:0000256" key="1">
    <source>
        <dbReference type="ARBA" id="ARBA00022729"/>
    </source>
</evidence>
<dbReference type="InterPro" id="IPR028994">
    <property type="entry name" value="Integrin_alpha_N"/>
</dbReference>
<sequence length="173" mass="18681">MYVSYSNANGGFDAPKRVIDNFGTNNGWREDMHPRFVTDMNGDGKADIVGFGGADVFVAYSNGNGFDAKIAVVSNFFVYGSGWRVTSHPRFLADVDRDRKKDIIGCYADGVYVSFSNGNGGWDSAVRVSTSFATNTGWLVSRHPRFIADTNGDGKADIVGMANGATAIRSFGY</sequence>
<accession>A0AAD3DFL4</accession>
<keyword evidence="3" id="KW-1185">Reference proteome</keyword>
<evidence type="ECO:0008006" key="4">
    <source>
        <dbReference type="Google" id="ProtNLM"/>
    </source>
</evidence>
<dbReference type="InterPro" id="IPR013517">
    <property type="entry name" value="FG-GAP"/>
</dbReference>
<evidence type="ECO:0000313" key="2">
    <source>
        <dbReference type="EMBL" id="GFH61754.1"/>
    </source>
</evidence>
<reference evidence="2 3" key="1">
    <citation type="journal article" date="2021" name="Sci. Rep.">
        <title>The genome of the diatom Chaetoceros tenuissimus carries an ancient integrated fragment of an extant virus.</title>
        <authorList>
            <person name="Hongo Y."/>
            <person name="Kimura K."/>
            <person name="Takaki Y."/>
            <person name="Yoshida Y."/>
            <person name="Baba S."/>
            <person name="Kobayashi G."/>
            <person name="Nagasaki K."/>
            <person name="Hano T."/>
            <person name="Tomaru Y."/>
        </authorList>
    </citation>
    <scope>NUCLEOTIDE SEQUENCE [LARGE SCALE GENOMIC DNA]</scope>
    <source>
        <strain evidence="2 3">NIES-3715</strain>
    </source>
</reference>
<keyword evidence="1" id="KW-0732">Signal</keyword>
<name>A0AAD3DFL4_9STRA</name>
<gene>
    <name evidence="2" type="ORF">CTEN210_18230</name>
</gene>
<evidence type="ECO:0000313" key="3">
    <source>
        <dbReference type="Proteomes" id="UP001054902"/>
    </source>
</evidence>
<dbReference type="SUPFAM" id="SSF69318">
    <property type="entry name" value="Integrin alpha N-terminal domain"/>
    <property type="match status" value="1"/>
</dbReference>
<dbReference type="EMBL" id="BLLK01000075">
    <property type="protein sequence ID" value="GFH61754.1"/>
    <property type="molecule type" value="Genomic_DNA"/>
</dbReference>
<organism evidence="2 3">
    <name type="scientific">Chaetoceros tenuissimus</name>
    <dbReference type="NCBI Taxonomy" id="426638"/>
    <lineage>
        <taxon>Eukaryota</taxon>
        <taxon>Sar</taxon>
        <taxon>Stramenopiles</taxon>
        <taxon>Ochrophyta</taxon>
        <taxon>Bacillariophyta</taxon>
        <taxon>Coscinodiscophyceae</taxon>
        <taxon>Chaetocerotophycidae</taxon>
        <taxon>Chaetocerotales</taxon>
        <taxon>Chaetocerotaceae</taxon>
        <taxon>Chaetoceros</taxon>
    </lineage>
</organism>
<protein>
    <recommendedName>
        <fullName evidence="4">VCBS repeat-containing protein</fullName>
    </recommendedName>
</protein>
<dbReference type="Proteomes" id="UP001054902">
    <property type="component" value="Unassembled WGS sequence"/>
</dbReference>
<comment type="caution">
    <text evidence="2">The sequence shown here is derived from an EMBL/GenBank/DDBJ whole genome shotgun (WGS) entry which is preliminary data.</text>
</comment>
<proteinExistence type="predicted"/>